<evidence type="ECO:0000313" key="4">
    <source>
        <dbReference type="Proteomes" id="UP001180020"/>
    </source>
</evidence>
<evidence type="ECO:0000259" key="2">
    <source>
        <dbReference type="Pfam" id="PF08718"/>
    </source>
</evidence>
<organism evidence="3 4">
    <name type="scientific">Acorus calamus</name>
    <name type="common">Sweet flag</name>
    <dbReference type="NCBI Taxonomy" id="4465"/>
    <lineage>
        <taxon>Eukaryota</taxon>
        <taxon>Viridiplantae</taxon>
        <taxon>Streptophyta</taxon>
        <taxon>Embryophyta</taxon>
        <taxon>Tracheophyta</taxon>
        <taxon>Spermatophyta</taxon>
        <taxon>Magnoliopsida</taxon>
        <taxon>Liliopsida</taxon>
        <taxon>Acoraceae</taxon>
        <taxon>Acorus</taxon>
    </lineage>
</organism>
<name>A0AAV9E673_ACOCL</name>
<dbReference type="Gene3D" id="1.10.3520.10">
    <property type="entry name" value="Glycolipid transfer protein"/>
    <property type="match status" value="1"/>
</dbReference>
<evidence type="ECO:0000256" key="1">
    <source>
        <dbReference type="SAM" id="Phobius"/>
    </source>
</evidence>
<dbReference type="Pfam" id="PF08718">
    <property type="entry name" value="GLTP"/>
    <property type="match status" value="1"/>
</dbReference>
<keyword evidence="4" id="KW-1185">Reference proteome</keyword>
<dbReference type="AlphaFoldDB" id="A0AAV9E673"/>
<keyword evidence="1" id="KW-0812">Transmembrane</keyword>
<evidence type="ECO:0000313" key="3">
    <source>
        <dbReference type="EMBL" id="KAK1308809.1"/>
    </source>
</evidence>
<accession>A0AAV9E673</accession>
<dbReference type="GO" id="GO:1902388">
    <property type="term" value="F:ceramide 1-phosphate transfer activity"/>
    <property type="evidence" value="ECO:0007669"/>
    <property type="project" value="TreeGrafter"/>
</dbReference>
<protein>
    <recommendedName>
        <fullName evidence="2">Glycolipid transfer protein domain-containing protein</fullName>
    </recommendedName>
</protein>
<dbReference type="InterPro" id="IPR014830">
    <property type="entry name" value="Glycolipid_transfer_prot_dom"/>
</dbReference>
<feature type="domain" description="Glycolipid transfer protein" evidence="2">
    <location>
        <begin position="27"/>
        <end position="92"/>
    </location>
</feature>
<dbReference type="GO" id="GO:0016020">
    <property type="term" value="C:membrane"/>
    <property type="evidence" value="ECO:0007669"/>
    <property type="project" value="TreeGrafter"/>
</dbReference>
<comment type="caution">
    <text evidence="3">The sequence shown here is derived from an EMBL/GenBank/DDBJ whole genome shotgun (WGS) entry which is preliminary data.</text>
</comment>
<dbReference type="EMBL" id="JAUJYO010000009">
    <property type="protein sequence ID" value="KAK1308809.1"/>
    <property type="molecule type" value="Genomic_DNA"/>
</dbReference>
<keyword evidence="1" id="KW-0472">Membrane</keyword>
<dbReference type="InterPro" id="IPR036497">
    <property type="entry name" value="GLTP_sf"/>
</dbReference>
<reference evidence="3" key="1">
    <citation type="journal article" date="2023" name="Nat. Commun.">
        <title>Diploid and tetraploid genomes of Acorus and the evolution of monocots.</title>
        <authorList>
            <person name="Ma L."/>
            <person name="Liu K.W."/>
            <person name="Li Z."/>
            <person name="Hsiao Y.Y."/>
            <person name="Qi Y."/>
            <person name="Fu T."/>
            <person name="Tang G.D."/>
            <person name="Zhang D."/>
            <person name="Sun W.H."/>
            <person name="Liu D.K."/>
            <person name="Li Y."/>
            <person name="Chen G.Z."/>
            <person name="Liu X.D."/>
            <person name="Liao X.Y."/>
            <person name="Jiang Y.T."/>
            <person name="Yu X."/>
            <person name="Hao Y."/>
            <person name="Huang J."/>
            <person name="Zhao X.W."/>
            <person name="Ke S."/>
            <person name="Chen Y.Y."/>
            <person name="Wu W.L."/>
            <person name="Hsu J.L."/>
            <person name="Lin Y.F."/>
            <person name="Huang M.D."/>
            <person name="Li C.Y."/>
            <person name="Huang L."/>
            <person name="Wang Z.W."/>
            <person name="Zhao X."/>
            <person name="Zhong W.Y."/>
            <person name="Peng D.H."/>
            <person name="Ahmad S."/>
            <person name="Lan S."/>
            <person name="Zhang J.S."/>
            <person name="Tsai W.C."/>
            <person name="Van de Peer Y."/>
            <person name="Liu Z.J."/>
        </authorList>
    </citation>
    <scope>NUCLEOTIDE SEQUENCE</scope>
    <source>
        <strain evidence="3">CP</strain>
    </source>
</reference>
<keyword evidence="1" id="KW-1133">Transmembrane helix</keyword>
<dbReference type="GO" id="GO:0005829">
    <property type="term" value="C:cytosol"/>
    <property type="evidence" value="ECO:0007669"/>
    <property type="project" value="TreeGrafter"/>
</dbReference>
<proteinExistence type="predicted"/>
<reference evidence="3" key="2">
    <citation type="submission" date="2023-06" db="EMBL/GenBank/DDBJ databases">
        <authorList>
            <person name="Ma L."/>
            <person name="Liu K.-W."/>
            <person name="Li Z."/>
            <person name="Hsiao Y.-Y."/>
            <person name="Qi Y."/>
            <person name="Fu T."/>
            <person name="Tang G."/>
            <person name="Zhang D."/>
            <person name="Sun W.-H."/>
            <person name="Liu D.-K."/>
            <person name="Li Y."/>
            <person name="Chen G.-Z."/>
            <person name="Liu X.-D."/>
            <person name="Liao X.-Y."/>
            <person name="Jiang Y.-T."/>
            <person name="Yu X."/>
            <person name="Hao Y."/>
            <person name="Huang J."/>
            <person name="Zhao X.-W."/>
            <person name="Ke S."/>
            <person name="Chen Y.-Y."/>
            <person name="Wu W.-L."/>
            <person name="Hsu J.-L."/>
            <person name="Lin Y.-F."/>
            <person name="Huang M.-D."/>
            <person name="Li C.-Y."/>
            <person name="Huang L."/>
            <person name="Wang Z.-W."/>
            <person name="Zhao X."/>
            <person name="Zhong W.-Y."/>
            <person name="Peng D.-H."/>
            <person name="Ahmad S."/>
            <person name="Lan S."/>
            <person name="Zhang J.-S."/>
            <person name="Tsai W.-C."/>
            <person name="Van De Peer Y."/>
            <person name="Liu Z.-J."/>
        </authorList>
    </citation>
    <scope>NUCLEOTIDE SEQUENCE</scope>
    <source>
        <strain evidence="3">CP</strain>
        <tissue evidence="3">Leaves</tissue>
    </source>
</reference>
<sequence>MAWQRERPMKNISDAFEGLAFEGEDLDLGQFAGACSLISSFFGILSIFFIVELDYVTKVQDLVEASKTISTVASMIDKDVEKKCVRKPGSHSLDSANEQMKSYIASFGPVIQYIDELFLSRGLGIDW</sequence>
<dbReference type="Proteomes" id="UP001180020">
    <property type="component" value="Unassembled WGS sequence"/>
</dbReference>
<feature type="transmembrane region" description="Helical" evidence="1">
    <location>
        <begin position="31"/>
        <end position="51"/>
    </location>
</feature>
<gene>
    <name evidence="3" type="ORF">QJS10_CPA09g00702</name>
</gene>
<dbReference type="SUPFAM" id="SSF110004">
    <property type="entry name" value="Glycolipid transfer protein, GLTP"/>
    <property type="match status" value="1"/>
</dbReference>
<dbReference type="PANTHER" id="PTHR10219:SF43">
    <property type="entry name" value="GLYCOLIPID TRANSFER PROTEIN DOMAIN-CONTAINING PROTEIN"/>
    <property type="match status" value="1"/>
</dbReference>
<dbReference type="GO" id="GO:1902387">
    <property type="term" value="F:ceramide 1-phosphate binding"/>
    <property type="evidence" value="ECO:0007669"/>
    <property type="project" value="TreeGrafter"/>
</dbReference>
<dbReference type="PANTHER" id="PTHR10219">
    <property type="entry name" value="GLYCOLIPID TRANSFER PROTEIN-RELATED"/>
    <property type="match status" value="1"/>
</dbReference>